<dbReference type="GeneTree" id="ENSGT00390000013938"/>
<dbReference type="OMA" id="STWTTKE"/>
<dbReference type="GeneID" id="102025113"/>
<evidence type="ECO:0000313" key="3">
    <source>
        <dbReference type="Proteomes" id="UP000694398"/>
    </source>
</evidence>
<protein>
    <submittedName>
        <fullName evidence="2">Coiled-coil domain containing 160</fullName>
    </submittedName>
</protein>
<dbReference type="Proteomes" id="UP000694398">
    <property type="component" value="Unassembled WGS sequence"/>
</dbReference>
<feature type="coiled-coil region" evidence="1">
    <location>
        <begin position="156"/>
        <end position="271"/>
    </location>
</feature>
<dbReference type="CTD" id="347475"/>
<dbReference type="PANTHER" id="PTHR48251">
    <property type="entry name" value="COILED-COIL DOMAIN-CONTAINING PROTEIN 160"/>
    <property type="match status" value="1"/>
</dbReference>
<dbReference type="OrthoDB" id="5985715at2759"/>
<proteinExistence type="predicted"/>
<accession>A0A8C2UH94</accession>
<reference evidence="2" key="2">
    <citation type="submission" date="2025-09" db="UniProtKB">
        <authorList>
            <consortium name="Ensembl"/>
        </authorList>
    </citation>
    <scope>IDENTIFICATION</scope>
</reference>
<reference evidence="2" key="1">
    <citation type="submission" date="2025-08" db="UniProtKB">
        <authorList>
            <consortium name="Ensembl"/>
        </authorList>
    </citation>
    <scope>IDENTIFICATION</scope>
</reference>
<evidence type="ECO:0000256" key="1">
    <source>
        <dbReference type="SAM" id="Coils"/>
    </source>
</evidence>
<dbReference type="AlphaFoldDB" id="A0A8C2UH94"/>
<organism evidence="2 3">
    <name type="scientific">Chinchilla lanigera</name>
    <name type="common">Long-tailed chinchilla</name>
    <name type="synonym">Chinchilla villidera</name>
    <dbReference type="NCBI Taxonomy" id="34839"/>
    <lineage>
        <taxon>Eukaryota</taxon>
        <taxon>Metazoa</taxon>
        <taxon>Chordata</taxon>
        <taxon>Craniata</taxon>
        <taxon>Vertebrata</taxon>
        <taxon>Euteleostomi</taxon>
        <taxon>Mammalia</taxon>
        <taxon>Eutheria</taxon>
        <taxon>Euarchontoglires</taxon>
        <taxon>Glires</taxon>
        <taxon>Rodentia</taxon>
        <taxon>Hystricomorpha</taxon>
        <taxon>Chinchillidae</taxon>
        <taxon>Chinchilla</taxon>
    </lineage>
</organism>
<dbReference type="PANTHER" id="PTHR48251:SF1">
    <property type="entry name" value="COILED-COIL DOMAIN-CONTAINING PROTEIN 160"/>
    <property type="match status" value="1"/>
</dbReference>
<keyword evidence="3" id="KW-1185">Reference proteome</keyword>
<evidence type="ECO:0000313" key="2">
    <source>
        <dbReference type="Ensembl" id="ENSCLAP00000000919.1"/>
    </source>
</evidence>
<dbReference type="Ensembl" id="ENSCLAT00000000956.1">
    <property type="protein sequence ID" value="ENSCLAP00000000919.1"/>
    <property type="gene ID" value="ENSCLAG00000000713.1"/>
</dbReference>
<sequence length="332" mass="38332">MELEEEPKEMDTQGKPWKEKTFVPLVNAKDVLEEASQAKTSSEHTAVGKIKKVEGIYNVSSRKFQEEDEFKGKEYISQLNQREQESNLRDRGINMSKNVAVTNSASCESLNVDVVSKESFNGIGQPSAWYEKEFPTVSQQDTEKKLTEQMSPKLSLSLLNEELEEVNKKYREIEEEFDKTEKEFLDSKKEGSTKSLNFEETETDDLKMAWELQALRNDLHEKAIDAENLTEELKEAKEAIYKLDLENRDLKKKVQKLKRQTELRKALLKEEMKLCYEVEVEKIRGELNAIKNEVTAEKTLQARNNRALELLRKHCASVVGSSSTFDDFSEEL</sequence>
<dbReference type="RefSeq" id="XP_005401259.1">
    <property type="nucleotide sequence ID" value="XM_005401202.2"/>
</dbReference>
<keyword evidence="1" id="KW-0175">Coiled coil</keyword>
<gene>
    <name evidence="2" type="primary">CCDC160</name>
</gene>
<name>A0A8C2UH94_CHILA</name>